<keyword evidence="2" id="KW-1185">Reference proteome</keyword>
<reference evidence="1 2" key="1">
    <citation type="submission" date="2020-03" db="EMBL/GenBank/DDBJ databases">
        <title>Dissostichus mawsoni Genome sequencing and assembly.</title>
        <authorList>
            <person name="Park H."/>
        </authorList>
    </citation>
    <scope>NUCLEOTIDE SEQUENCE [LARGE SCALE GENOMIC DNA]</scope>
    <source>
        <strain evidence="1">DM0001</strain>
        <tissue evidence="1">Muscle</tissue>
    </source>
</reference>
<proteinExistence type="predicted"/>
<gene>
    <name evidence="1" type="ORF">F7725_004000</name>
</gene>
<organism evidence="1 2">
    <name type="scientific">Dissostichus mawsoni</name>
    <name type="common">Antarctic cod</name>
    <dbReference type="NCBI Taxonomy" id="36200"/>
    <lineage>
        <taxon>Eukaryota</taxon>
        <taxon>Metazoa</taxon>
        <taxon>Chordata</taxon>
        <taxon>Craniata</taxon>
        <taxon>Vertebrata</taxon>
        <taxon>Euteleostomi</taxon>
        <taxon>Actinopterygii</taxon>
        <taxon>Neopterygii</taxon>
        <taxon>Teleostei</taxon>
        <taxon>Neoteleostei</taxon>
        <taxon>Acanthomorphata</taxon>
        <taxon>Eupercaria</taxon>
        <taxon>Perciformes</taxon>
        <taxon>Notothenioidei</taxon>
        <taxon>Nototheniidae</taxon>
        <taxon>Dissostichus</taxon>
    </lineage>
</organism>
<dbReference type="EMBL" id="JAAKFY010000014">
    <property type="protein sequence ID" value="KAF3846922.1"/>
    <property type="molecule type" value="Genomic_DNA"/>
</dbReference>
<evidence type="ECO:0000313" key="2">
    <source>
        <dbReference type="Proteomes" id="UP000518266"/>
    </source>
</evidence>
<comment type="caution">
    <text evidence="1">The sequence shown here is derived from an EMBL/GenBank/DDBJ whole genome shotgun (WGS) entry which is preliminary data.</text>
</comment>
<evidence type="ECO:0000313" key="1">
    <source>
        <dbReference type="EMBL" id="KAF3846922.1"/>
    </source>
</evidence>
<protein>
    <submittedName>
        <fullName evidence="1">Uncharacterized protein</fullName>
    </submittedName>
</protein>
<sequence>MTQTACDARYMQDNRRQCSWALSWDGYRAWVCEAVQTIAREQTSFMGAELWPALNSPTPFLGRPARYYMLLFWPGHLCVYLHDWETRASPVRTPPRILLPPLENLGLSCQGPATQTAPSDVHDLQDVVVGTELQRSDVDLDVLLQEVFCQLADLFGPTHVQHSVGLVQHEVSAAAEVCLSGLEEVDEPARNVKLCRILLPPVAPAGPAHVKSLARASLCNADHILSTESQRPALSLDGCRFSPARFVDHIHHIGWRK</sequence>
<dbReference type="AlphaFoldDB" id="A0A7J5YBS6"/>
<dbReference type="Proteomes" id="UP000518266">
    <property type="component" value="Unassembled WGS sequence"/>
</dbReference>
<dbReference type="OrthoDB" id="5145586at2759"/>
<accession>A0A7J5YBS6</accession>
<name>A0A7J5YBS6_DISMA</name>